<reference evidence="1 2" key="1">
    <citation type="submission" date="2015-08" db="EMBL/GenBank/DDBJ databases">
        <title>Next Generation Sequencing and Analysis of the Genome of Puccinia sorghi L Schw, the Causal Agent of Maize Common Rust.</title>
        <authorList>
            <person name="Rochi L."/>
            <person name="Burguener G."/>
            <person name="Darino M."/>
            <person name="Turjanski A."/>
            <person name="Kreff E."/>
            <person name="Dieguez M.J."/>
            <person name="Sacco F."/>
        </authorList>
    </citation>
    <scope>NUCLEOTIDE SEQUENCE [LARGE SCALE GENOMIC DNA]</scope>
    <source>
        <strain evidence="1 2">RO10H11247</strain>
    </source>
</reference>
<sequence length="165" mass="17821">MASIASTLIRSYRLLQRGLLSTVADHNTKTFFRPLVITRNHQNKLITTCPPSTIPSAFFGPLRSFPDAGQATASSLAFGPLNCRHSHLLAFKPILASPFRALSGTPNWGLVVQPRQQTAANAVHVAQASSSQSDTVLPHLSPLADEILHDIVAVRFAFPAPSFDL</sequence>
<keyword evidence="2" id="KW-1185">Reference proteome</keyword>
<accession>A0A0L6UMF5</accession>
<dbReference type="VEuPathDB" id="FungiDB:VP01_483g5"/>
<evidence type="ECO:0000313" key="1">
    <source>
        <dbReference type="EMBL" id="KNZ49704.1"/>
    </source>
</evidence>
<comment type="caution">
    <text evidence="1">The sequence shown here is derived from an EMBL/GenBank/DDBJ whole genome shotgun (WGS) entry which is preliminary data.</text>
</comment>
<dbReference type="EMBL" id="LAVV01009987">
    <property type="protein sequence ID" value="KNZ49704.1"/>
    <property type="molecule type" value="Genomic_DNA"/>
</dbReference>
<dbReference type="AlphaFoldDB" id="A0A0L6UMF5"/>
<dbReference type="OrthoDB" id="2495999at2759"/>
<protein>
    <submittedName>
        <fullName evidence="1">Uncharacterized protein</fullName>
    </submittedName>
</protein>
<proteinExistence type="predicted"/>
<dbReference type="Proteomes" id="UP000037035">
    <property type="component" value="Unassembled WGS sequence"/>
</dbReference>
<organism evidence="1 2">
    <name type="scientific">Puccinia sorghi</name>
    <dbReference type="NCBI Taxonomy" id="27349"/>
    <lineage>
        <taxon>Eukaryota</taxon>
        <taxon>Fungi</taxon>
        <taxon>Dikarya</taxon>
        <taxon>Basidiomycota</taxon>
        <taxon>Pucciniomycotina</taxon>
        <taxon>Pucciniomycetes</taxon>
        <taxon>Pucciniales</taxon>
        <taxon>Pucciniaceae</taxon>
        <taxon>Puccinia</taxon>
    </lineage>
</organism>
<name>A0A0L6UMF5_9BASI</name>
<gene>
    <name evidence="1" type="ORF">VP01_483g5</name>
</gene>
<evidence type="ECO:0000313" key="2">
    <source>
        <dbReference type="Proteomes" id="UP000037035"/>
    </source>
</evidence>